<keyword evidence="16" id="KW-1185">Reference proteome</keyword>
<keyword evidence="9 10" id="KW-0998">Cell outer membrane</keyword>
<dbReference type="Proteomes" id="UP000317010">
    <property type="component" value="Unassembled WGS sequence"/>
</dbReference>
<evidence type="ECO:0000259" key="13">
    <source>
        <dbReference type="Pfam" id="PF00593"/>
    </source>
</evidence>
<reference evidence="15 16" key="1">
    <citation type="submission" date="2019-07" db="EMBL/GenBank/DDBJ databases">
        <title>Genomic Encyclopedia of Archaeal and Bacterial Type Strains, Phase II (KMG-II): from individual species to whole genera.</title>
        <authorList>
            <person name="Goeker M."/>
        </authorList>
    </citation>
    <scope>NUCLEOTIDE SEQUENCE [LARGE SCALE GENOMIC DNA]</scope>
    <source>
        <strain evidence="15 16">ATCC BAA-1854</strain>
    </source>
</reference>
<protein>
    <submittedName>
        <fullName evidence="15">Vitamin B12 transporter</fullName>
    </submittedName>
</protein>
<evidence type="ECO:0000256" key="8">
    <source>
        <dbReference type="ARBA" id="ARBA00023170"/>
    </source>
</evidence>
<comment type="similarity">
    <text evidence="10 11">Belongs to the TonB-dependent receptor family.</text>
</comment>
<dbReference type="PANTHER" id="PTHR30069">
    <property type="entry name" value="TONB-DEPENDENT OUTER MEMBRANE RECEPTOR"/>
    <property type="match status" value="1"/>
</dbReference>
<dbReference type="GO" id="GO:0009279">
    <property type="term" value="C:cell outer membrane"/>
    <property type="evidence" value="ECO:0007669"/>
    <property type="project" value="UniProtKB-SubCell"/>
</dbReference>
<gene>
    <name evidence="15" type="ORF">JN11_02155</name>
</gene>
<feature type="domain" description="TonB-dependent receptor-like beta-barrel" evidence="13">
    <location>
        <begin position="214"/>
        <end position="612"/>
    </location>
</feature>
<feature type="signal peptide" evidence="12">
    <location>
        <begin position="1"/>
        <end position="26"/>
    </location>
</feature>
<evidence type="ECO:0000259" key="14">
    <source>
        <dbReference type="Pfam" id="PF07715"/>
    </source>
</evidence>
<keyword evidence="8" id="KW-0675">Receptor</keyword>
<dbReference type="InterPro" id="IPR000531">
    <property type="entry name" value="Beta-barrel_TonB"/>
</dbReference>
<dbReference type="Pfam" id="PF07715">
    <property type="entry name" value="Plug"/>
    <property type="match status" value="1"/>
</dbReference>
<keyword evidence="2 10" id="KW-0813">Transport</keyword>
<dbReference type="InterPro" id="IPR037066">
    <property type="entry name" value="Plug_dom_sf"/>
</dbReference>
<evidence type="ECO:0000256" key="5">
    <source>
        <dbReference type="ARBA" id="ARBA00022729"/>
    </source>
</evidence>
<dbReference type="InterPro" id="IPR039426">
    <property type="entry name" value="TonB-dep_rcpt-like"/>
</dbReference>
<dbReference type="EMBL" id="VLLI01000005">
    <property type="protein sequence ID" value="TWJ00895.1"/>
    <property type="molecule type" value="Genomic_DNA"/>
</dbReference>
<evidence type="ECO:0000256" key="6">
    <source>
        <dbReference type="ARBA" id="ARBA00023077"/>
    </source>
</evidence>
<dbReference type="SUPFAM" id="SSF56935">
    <property type="entry name" value="Porins"/>
    <property type="match status" value="1"/>
</dbReference>
<evidence type="ECO:0000256" key="10">
    <source>
        <dbReference type="PROSITE-ProRule" id="PRU01360"/>
    </source>
</evidence>
<comment type="subcellular location">
    <subcellularLocation>
        <location evidence="1 10">Cell outer membrane</location>
        <topology evidence="1 10">Multi-pass membrane protein</topology>
    </subcellularLocation>
</comment>
<dbReference type="CDD" id="cd01347">
    <property type="entry name" value="ligand_gated_channel"/>
    <property type="match status" value="1"/>
</dbReference>
<keyword evidence="3 10" id="KW-1134">Transmembrane beta strand</keyword>
<dbReference type="InterPro" id="IPR012910">
    <property type="entry name" value="Plug_dom"/>
</dbReference>
<keyword evidence="5 12" id="KW-0732">Signal</keyword>
<organism evidence="15 16">
    <name type="scientific">Mucilaginibacter frigoritolerans</name>
    <dbReference type="NCBI Taxonomy" id="652788"/>
    <lineage>
        <taxon>Bacteria</taxon>
        <taxon>Pseudomonadati</taxon>
        <taxon>Bacteroidota</taxon>
        <taxon>Sphingobacteriia</taxon>
        <taxon>Sphingobacteriales</taxon>
        <taxon>Sphingobacteriaceae</taxon>
        <taxon>Mucilaginibacter</taxon>
    </lineage>
</organism>
<evidence type="ECO:0000256" key="1">
    <source>
        <dbReference type="ARBA" id="ARBA00004571"/>
    </source>
</evidence>
<evidence type="ECO:0000256" key="12">
    <source>
        <dbReference type="SAM" id="SignalP"/>
    </source>
</evidence>
<dbReference type="PANTHER" id="PTHR30069:SF29">
    <property type="entry name" value="HEMOGLOBIN AND HEMOGLOBIN-HAPTOGLOBIN-BINDING PROTEIN 1-RELATED"/>
    <property type="match status" value="1"/>
</dbReference>
<dbReference type="PROSITE" id="PS52016">
    <property type="entry name" value="TONB_DEPENDENT_REC_3"/>
    <property type="match status" value="1"/>
</dbReference>
<proteinExistence type="inferred from homology"/>
<evidence type="ECO:0000256" key="2">
    <source>
        <dbReference type="ARBA" id="ARBA00022448"/>
    </source>
</evidence>
<keyword evidence="6 11" id="KW-0798">TonB box</keyword>
<evidence type="ECO:0000313" key="15">
    <source>
        <dbReference type="EMBL" id="TWJ00895.1"/>
    </source>
</evidence>
<dbReference type="Gene3D" id="2.170.130.10">
    <property type="entry name" value="TonB-dependent receptor, plug domain"/>
    <property type="match status" value="1"/>
</dbReference>
<evidence type="ECO:0000256" key="9">
    <source>
        <dbReference type="ARBA" id="ARBA00023237"/>
    </source>
</evidence>
<dbReference type="RefSeq" id="WP_170227736.1">
    <property type="nucleotide sequence ID" value="NZ_VLLI01000005.1"/>
</dbReference>
<feature type="chain" id="PRO_5022094916" evidence="12">
    <location>
        <begin position="27"/>
        <end position="639"/>
    </location>
</feature>
<dbReference type="InterPro" id="IPR036942">
    <property type="entry name" value="Beta-barrel_TonB_sf"/>
</dbReference>
<dbReference type="GO" id="GO:0044718">
    <property type="term" value="P:siderophore transmembrane transport"/>
    <property type="evidence" value="ECO:0007669"/>
    <property type="project" value="TreeGrafter"/>
</dbReference>
<keyword evidence="4 10" id="KW-0812">Transmembrane</keyword>
<accession>A0A562U618</accession>
<comment type="caution">
    <text evidence="15">The sequence shown here is derived from an EMBL/GenBank/DDBJ whole genome shotgun (WGS) entry which is preliminary data.</text>
</comment>
<keyword evidence="7 10" id="KW-0472">Membrane</keyword>
<feature type="domain" description="TonB-dependent receptor plug" evidence="14">
    <location>
        <begin position="47"/>
        <end position="156"/>
    </location>
</feature>
<sequence>MKKNYVLVATGLGLVQLVLLNTAAHAQDTTKVLNDVVVTATRSPQKQSEIGRVVSVITADDIKHAQGKTLPQLLNTVPGIVFSGANNAPGISSDVYMRGATTGNTLILIDGFPVNNPSTIDGSYDLNAFPLDQIDHIEILKGSGSTLYGSDAVAGVINIITKHAKGQGLKSNVQLSGGSYDTFKESAGINGNIKNTGVAINLSNTDSHGFPAATDTTGKGGFRNDDFHQRSASVNLNQKVSDNLVINGNFQGSYNTGHLPQEAFTDDQNYTYANTFLFGGLGADLKIHKGDLKINISETDVKNNYNDLAGPTNFDFASYQKNTGNITDAEAIFNYEFCKYFSIVTGADFKHRSTNQLSTFDTIPKTQATDNIFNAYASLFFKAGIFHMELGNGYDHDSQYGSKYNYTVSPSVLLFDQLKIFATTASAFKSPSLYQLYSQYGGTYLKPETTTSYEAGFDWEILKNTLSFNTVFYKYNTKNVIYFIEENDPPYGKYENGSFQKNKGFESELKYKNNDFTASAYYAYVTGALTDVNGVVTNYLIRRPKNTYGANIYYQFISNFSAGVNYRYTGDRTDENFTTGSNVTLKHYNLVDAHLQFEANKHISLFADLKNLLDEKYTDWLGYNTSRFNFMAGVKYQIN</sequence>
<evidence type="ECO:0000256" key="3">
    <source>
        <dbReference type="ARBA" id="ARBA00022452"/>
    </source>
</evidence>
<dbReference type="Pfam" id="PF00593">
    <property type="entry name" value="TonB_dep_Rec_b-barrel"/>
    <property type="match status" value="1"/>
</dbReference>
<evidence type="ECO:0000256" key="7">
    <source>
        <dbReference type="ARBA" id="ARBA00023136"/>
    </source>
</evidence>
<evidence type="ECO:0000313" key="16">
    <source>
        <dbReference type="Proteomes" id="UP000317010"/>
    </source>
</evidence>
<dbReference type="Gene3D" id="2.40.170.20">
    <property type="entry name" value="TonB-dependent receptor, beta-barrel domain"/>
    <property type="match status" value="1"/>
</dbReference>
<evidence type="ECO:0000256" key="4">
    <source>
        <dbReference type="ARBA" id="ARBA00022692"/>
    </source>
</evidence>
<dbReference type="AlphaFoldDB" id="A0A562U618"/>
<evidence type="ECO:0000256" key="11">
    <source>
        <dbReference type="RuleBase" id="RU003357"/>
    </source>
</evidence>
<name>A0A562U618_9SPHI</name>
<dbReference type="GO" id="GO:0015344">
    <property type="term" value="F:siderophore uptake transmembrane transporter activity"/>
    <property type="evidence" value="ECO:0007669"/>
    <property type="project" value="TreeGrafter"/>
</dbReference>